<evidence type="ECO:0000313" key="2">
    <source>
        <dbReference type="EMBL" id="KHN81928.1"/>
    </source>
</evidence>
<reference evidence="2 3" key="1">
    <citation type="submission" date="2014-11" db="EMBL/GenBank/DDBJ databases">
        <title>Genetic blueprint of the zoonotic pathogen Toxocara canis.</title>
        <authorList>
            <person name="Zhu X.-Q."/>
            <person name="Korhonen P.K."/>
            <person name="Cai H."/>
            <person name="Young N.D."/>
            <person name="Nejsum P."/>
            <person name="von Samson-Himmelstjerna G."/>
            <person name="Boag P.R."/>
            <person name="Tan P."/>
            <person name="Li Q."/>
            <person name="Min J."/>
            <person name="Yang Y."/>
            <person name="Wang X."/>
            <person name="Fang X."/>
            <person name="Hall R.S."/>
            <person name="Hofmann A."/>
            <person name="Sternberg P.W."/>
            <person name="Jex A.R."/>
            <person name="Gasser R.B."/>
        </authorList>
    </citation>
    <scope>NUCLEOTIDE SEQUENCE [LARGE SCALE GENOMIC DNA]</scope>
    <source>
        <strain evidence="2">PN_DK_2014</strain>
    </source>
</reference>
<dbReference type="AlphaFoldDB" id="A0A0B2VJZ6"/>
<dbReference type="Proteomes" id="UP000031036">
    <property type="component" value="Unassembled WGS sequence"/>
</dbReference>
<keyword evidence="3" id="KW-1185">Reference proteome</keyword>
<evidence type="ECO:0000256" key="1">
    <source>
        <dbReference type="SAM" id="SignalP"/>
    </source>
</evidence>
<evidence type="ECO:0000313" key="3">
    <source>
        <dbReference type="Proteomes" id="UP000031036"/>
    </source>
</evidence>
<protein>
    <submittedName>
        <fullName evidence="2">Uncharacterized protein</fullName>
    </submittedName>
</protein>
<gene>
    <name evidence="2" type="ORF">Tcan_04860</name>
</gene>
<organism evidence="2 3">
    <name type="scientific">Toxocara canis</name>
    <name type="common">Canine roundworm</name>
    <dbReference type="NCBI Taxonomy" id="6265"/>
    <lineage>
        <taxon>Eukaryota</taxon>
        <taxon>Metazoa</taxon>
        <taxon>Ecdysozoa</taxon>
        <taxon>Nematoda</taxon>
        <taxon>Chromadorea</taxon>
        <taxon>Rhabditida</taxon>
        <taxon>Spirurina</taxon>
        <taxon>Ascaridomorpha</taxon>
        <taxon>Ascaridoidea</taxon>
        <taxon>Toxocaridae</taxon>
        <taxon>Toxocara</taxon>
    </lineage>
</organism>
<dbReference type="EMBL" id="JPKZ01001440">
    <property type="protein sequence ID" value="KHN81928.1"/>
    <property type="molecule type" value="Genomic_DNA"/>
</dbReference>
<sequence length="65" mass="7240">MAALLSLFSSCLGNFASPSVFNQDGYNTSYASVPRSKQTNNVTVERCESRIERYLCFYADIFGKA</sequence>
<comment type="caution">
    <text evidence="2">The sequence shown here is derived from an EMBL/GenBank/DDBJ whole genome shotgun (WGS) entry which is preliminary data.</text>
</comment>
<feature type="chain" id="PRO_5002080134" evidence="1">
    <location>
        <begin position="19"/>
        <end position="65"/>
    </location>
</feature>
<keyword evidence="1" id="KW-0732">Signal</keyword>
<proteinExistence type="predicted"/>
<accession>A0A0B2VJZ6</accession>
<name>A0A0B2VJZ6_TOXCA</name>
<feature type="signal peptide" evidence="1">
    <location>
        <begin position="1"/>
        <end position="18"/>
    </location>
</feature>